<dbReference type="SUPFAM" id="SSF55486">
    <property type="entry name" value="Metalloproteases ('zincins'), catalytic domain"/>
    <property type="match status" value="1"/>
</dbReference>
<feature type="binding site" evidence="1">
    <location>
        <position position="101"/>
    </location>
    <ligand>
        <name>Zn(2+)</name>
        <dbReference type="ChEBI" id="CHEBI:29105"/>
        <note>catalytic</note>
    </ligand>
</feature>
<dbReference type="Gene3D" id="3.40.390.10">
    <property type="entry name" value="Collagenase (Catalytic Domain)"/>
    <property type="match status" value="1"/>
</dbReference>
<dbReference type="InterPro" id="IPR001506">
    <property type="entry name" value="Peptidase_M12A"/>
</dbReference>
<dbReference type="Ensembl" id="ENSDCDT00010011164.1">
    <property type="protein sequence ID" value="ENSDCDP00010010657.1"/>
    <property type="gene ID" value="ENSDCDG00010004719.1"/>
</dbReference>
<keyword evidence="1 2" id="KW-0479">Metal-binding</keyword>
<evidence type="ECO:0000256" key="2">
    <source>
        <dbReference type="RuleBase" id="RU361183"/>
    </source>
</evidence>
<dbReference type="SMART" id="SM00235">
    <property type="entry name" value="ZnMc"/>
    <property type="match status" value="1"/>
</dbReference>
<evidence type="ECO:0000313" key="4">
    <source>
        <dbReference type="Ensembl" id="ENSDCDP00010010657.1"/>
    </source>
</evidence>
<name>A0AAY4AP95_9TELE</name>
<dbReference type="GO" id="GO:0006508">
    <property type="term" value="P:proteolysis"/>
    <property type="evidence" value="ECO:0007669"/>
    <property type="project" value="UniProtKB-KW"/>
</dbReference>
<proteinExistence type="predicted"/>
<feature type="active site" evidence="1">
    <location>
        <position position="102"/>
    </location>
</feature>
<dbReference type="InterPro" id="IPR006026">
    <property type="entry name" value="Peptidase_Metallo"/>
</dbReference>
<protein>
    <recommendedName>
        <fullName evidence="2">Metalloendopeptidase</fullName>
        <ecNumber evidence="2">3.4.24.-</ecNumber>
    </recommendedName>
</protein>
<dbReference type="CDD" id="cd04280">
    <property type="entry name" value="ZnMc_astacin_like"/>
    <property type="match status" value="1"/>
</dbReference>
<feature type="domain" description="Peptidase M12A" evidence="3">
    <location>
        <begin position="8"/>
        <end position="200"/>
    </location>
</feature>
<feature type="binding site" evidence="1">
    <location>
        <position position="111"/>
    </location>
    <ligand>
        <name>Zn(2+)</name>
        <dbReference type="ChEBI" id="CHEBI:29105"/>
        <note>catalytic</note>
    </ligand>
</feature>
<dbReference type="Pfam" id="PF01400">
    <property type="entry name" value="Astacin"/>
    <property type="match status" value="1"/>
</dbReference>
<dbReference type="PANTHER" id="PTHR10127">
    <property type="entry name" value="DISCOIDIN, CUB, EGF, LAMININ , AND ZINC METALLOPROTEASE DOMAIN CONTAINING"/>
    <property type="match status" value="1"/>
</dbReference>
<reference evidence="4" key="3">
    <citation type="submission" date="2025-09" db="UniProtKB">
        <authorList>
            <consortium name="Ensembl"/>
        </authorList>
    </citation>
    <scope>IDENTIFICATION</scope>
</reference>
<keyword evidence="1 2" id="KW-0645">Protease</keyword>
<evidence type="ECO:0000256" key="1">
    <source>
        <dbReference type="PROSITE-ProRule" id="PRU01211"/>
    </source>
</evidence>
<keyword evidence="5" id="KW-1185">Reference proteome</keyword>
<dbReference type="Proteomes" id="UP000694580">
    <property type="component" value="Chromosome 1"/>
</dbReference>
<organism evidence="4 5">
    <name type="scientific">Denticeps clupeoides</name>
    <name type="common">denticle herring</name>
    <dbReference type="NCBI Taxonomy" id="299321"/>
    <lineage>
        <taxon>Eukaryota</taxon>
        <taxon>Metazoa</taxon>
        <taxon>Chordata</taxon>
        <taxon>Craniata</taxon>
        <taxon>Vertebrata</taxon>
        <taxon>Euteleostomi</taxon>
        <taxon>Actinopterygii</taxon>
        <taxon>Neopterygii</taxon>
        <taxon>Teleostei</taxon>
        <taxon>Clupei</taxon>
        <taxon>Clupeiformes</taxon>
        <taxon>Denticipitoidei</taxon>
        <taxon>Denticipitidae</taxon>
        <taxon>Denticeps</taxon>
    </lineage>
</organism>
<dbReference type="EC" id="3.4.24.-" evidence="2"/>
<dbReference type="AlphaFoldDB" id="A0AAY4AP95"/>
<keyword evidence="1 2" id="KW-0378">Hydrolase</keyword>
<comment type="caution">
    <text evidence="1">Lacks conserved residue(s) required for the propagation of feature annotation.</text>
</comment>
<feature type="binding site" evidence="1">
    <location>
        <position position="105"/>
    </location>
    <ligand>
        <name>Zn(2+)</name>
        <dbReference type="ChEBI" id="CHEBI:29105"/>
        <note>catalytic</note>
    </ligand>
</feature>
<reference evidence="4 5" key="1">
    <citation type="submission" date="2020-06" db="EMBL/GenBank/DDBJ databases">
        <authorList>
            <consortium name="Wellcome Sanger Institute Data Sharing"/>
        </authorList>
    </citation>
    <scope>NUCLEOTIDE SEQUENCE [LARGE SCALE GENOMIC DNA]</scope>
</reference>
<dbReference type="PROSITE" id="PS51864">
    <property type="entry name" value="ASTACIN"/>
    <property type="match status" value="1"/>
</dbReference>
<accession>A0AAY4AP95</accession>
<dbReference type="PRINTS" id="PR00480">
    <property type="entry name" value="ASTACIN"/>
</dbReference>
<dbReference type="InterPro" id="IPR034035">
    <property type="entry name" value="Astacin-like_dom"/>
</dbReference>
<reference evidence="4" key="2">
    <citation type="submission" date="2025-08" db="UniProtKB">
        <authorList>
            <consortium name="Ensembl"/>
        </authorList>
    </citation>
    <scope>IDENTIFICATION</scope>
</reference>
<comment type="cofactor">
    <cofactor evidence="1 2">
        <name>Zn(2+)</name>
        <dbReference type="ChEBI" id="CHEBI:29105"/>
    </cofactor>
    <text evidence="1 2">Binds 1 zinc ion per subunit.</text>
</comment>
<dbReference type="GeneTree" id="ENSGT00940000154856"/>
<dbReference type="GO" id="GO:0008270">
    <property type="term" value="F:zinc ion binding"/>
    <property type="evidence" value="ECO:0007669"/>
    <property type="project" value="UniProtKB-UniRule"/>
</dbReference>
<dbReference type="InterPro" id="IPR024079">
    <property type="entry name" value="MetalloPept_cat_dom_sf"/>
</dbReference>
<dbReference type="FunFam" id="3.40.390.10:FF:000065">
    <property type="entry name" value="Metalloendopeptidase"/>
    <property type="match status" value="1"/>
</dbReference>
<keyword evidence="1 2" id="KW-0862">Zinc</keyword>
<evidence type="ECO:0000313" key="5">
    <source>
        <dbReference type="Proteomes" id="UP000694580"/>
    </source>
</evidence>
<dbReference type="PANTHER" id="PTHR10127:SF870">
    <property type="entry name" value="METALLOENDOPEPTIDASE"/>
    <property type="match status" value="1"/>
</dbReference>
<evidence type="ECO:0000259" key="3">
    <source>
        <dbReference type="PROSITE" id="PS51864"/>
    </source>
</evidence>
<keyword evidence="1 2" id="KW-0482">Metalloprotease</keyword>
<dbReference type="GO" id="GO:0004222">
    <property type="term" value="F:metalloendopeptidase activity"/>
    <property type="evidence" value="ECO:0007669"/>
    <property type="project" value="UniProtKB-UniRule"/>
</dbReference>
<sequence>MIVCCGAQTDRDAVHQIWPDYNGKVSIPFVIMPQLSKQYNDIMAALNMIRDSTCVTFHPRTNEADYINFQTGYGCASLVGFTGGVQPLYVGPSCTAGNICHELMHTLGFFHEHSRQDRENYINILYGNIIQGKESNFLLERGDSLGLPYDLSSILHYGSNFFSSNGQPTILPKSPGVSIGQRSHLSALDVAKVKRLYKCGESLKSFCGLRCSSVAEILKETLISRPCP</sequence>